<evidence type="ECO:0000256" key="3">
    <source>
        <dbReference type="ARBA" id="ARBA00022777"/>
    </source>
</evidence>
<evidence type="ECO:0000313" key="5">
    <source>
        <dbReference type="EMBL" id="AIG25597.1"/>
    </source>
</evidence>
<sequence length="194" mass="22470">MKDEQKFITDHADTLLRIVNQDRHDWLNHLQVLHAYLKLGRYQDGEDYLQKVTEEAHRESMIARINCSRLSAFFLTFNALNRDIIVEVEVKTQVDVTKLEMQSDSFFYLISTCIGLLQHHLHKEQVEHPHLAVTLFHSDNEVFANFDLEGQVSALVAGEVEKLIHDHKGMAKLVSEQIHTDTGWIAEMSFPCKM</sequence>
<evidence type="ECO:0000256" key="1">
    <source>
        <dbReference type="ARBA" id="ARBA00022553"/>
    </source>
</evidence>
<evidence type="ECO:0000259" key="4">
    <source>
        <dbReference type="SMART" id="SM01317"/>
    </source>
</evidence>
<dbReference type="InterPro" id="IPR037100">
    <property type="entry name" value="Spo0B_C_sf"/>
</dbReference>
<dbReference type="EC" id="2.7.-.-" evidence="5"/>
<dbReference type="eggNOG" id="COG3290">
    <property type="taxonomic scope" value="Bacteria"/>
</dbReference>
<dbReference type="InterPro" id="IPR039506">
    <property type="entry name" value="SPOB_a"/>
</dbReference>
<keyword evidence="1" id="KW-0597">Phosphoprotein</keyword>
<dbReference type="Pfam" id="PF14689">
    <property type="entry name" value="SPOB_a"/>
    <property type="match status" value="1"/>
</dbReference>
<dbReference type="AlphaFoldDB" id="A0A075QZ21"/>
<dbReference type="Proteomes" id="UP000005850">
    <property type="component" value="Chromosome"/>
</dbReference>
<dbReference type="InterPro" id="IPR016120">
    <property type="entry name" value="Sig_transdc_His_kin_SpoOB"/>
</dbReference>
<dbReference type="Pfam" id="PF14682">
    <property type="entry name" value="SPOB_ab"/>
    <property type="match status" value="1"/>
</dbReference>
<dbReference type="InterPro" id="IPR016122">
    <property type="entry name" value="SpoOB_C"/>
</dbReference>
<protein>
    <submittedName>
        <fullName evidence="5">Sporulation initiation phosphotransferase B</fullName>
        <ecNumber evidence="5">2.7.-.-</ecNumber>
    </submittedName>
</protein>
<keyword evidence="6" id="KW-1185">Reference proteome</keyword>
<gene>
    <name evidence="5" type="ORF">BRLA_c012570</name>
</gene>
<dbReference type="SUPFAM" id="SSF55890">
    <property type="entry name" value="Sporulation response regulatory protein Spo0B"/>
    <property type="match status" value="1"/>
</dbReference>
<dbReference type="EMBL" id="CP007806">
    <property type="protein sequence ID" value="AIG25597.1"/>
    <property type="molecule type" value="Genomic_DNA"/>
</dbReference>
<reference evidence="5 6" key="1">
    <citation type="journal article" date="2011" name="J. Bacteriol.">
        <title>Genome sequence of Brevibacillus laterosporus LMG 15441, a pathogen of invertebrates.</title>
        <authorList>
            <person name="Djukic M."/>
            <person name="Poehlein A."/>
            <person name="Thurmer A."/>
            <person name="Daniel R."/>
        </authorList>
    </citation>
    <scope>NUCLEOTIDE SEQUENCE [LARGE SCALE GENOMIC DNA]</scope>
    <source>
        <strain evidence="5 6">LMG 15441</strain>
    </source>
</reference>
<feature type="domain" description="Sporulation initiation phosphotransferase B C-terminal" evidence="4">
    <location>
        <begin position="67"/>
        <end position="186"/>
    </location>
</feature>
<evidence type="ECO:0000313" key="6">
    <source>
        <dbReference type="Proteomes" id="UP000005850"/>
    </source>
</evidence>
<dbReference type="SMART" id="SM01317">
    <property type="entry name" value="SPOB_ab"/>
    <property type="match status" value="1"/>
</dbReference>
<keyword evidence="3" id="KW-0418">Kinase</keyword>
<proteinExistence type="predicted"/>
<dbReference type="HOGENOM" id="CLU_125875_0_0_9"/>
<name>A0A075QZ21_BRELA</name>
<dbReference type="Gene3D" id="1.10.287.130">
    <property type="match status" value="1"/>
</dbReference>
<keyword evidence="2 5" id="KW-0808">Transferase</keyword>
<dbReference type="STRING" id="1042163.BRLA_c012570"/>
<dbReference type="RefSeq" id="WP_003338377.1">
    <property type="nucleotide sequence ID" value="NZ_CP007806.1"/>
</dbReference>
<organism evidence="5 6">
    <name type="scientific">Brevibacillus laterosporus LMG 15441</name>
    <dbReference type="NCBI Taxonomy" id="1042163"/>
    <lineage>
        <taxon>Bacteria</taxon>
        <taxon>Bacillati</taxon>
        <taxon>Bacillota</taxon>
        <taxon>Bacilli</taxon>
        <taxon>Bacillales</taxon>
        <taxon>Paenibacillaceae</taxon>
        <taxon>Brevibacillus</taxon>
    </lineage>
</organism>
<evidence type="ECO:0000256" key="2">
    <source>
        <dbReference type="ARBA" id="ARBA00022679"/>
    </source>
</evidence>
<dbReference type="KEGG" id="blr:BRLA_c012570"/>
<dbReference type="GO" id="GO:0000155">
    <property type="term" value="F:phosphorelay sensor kinase activity"/>
    <property type="evidence" value="ECO:0007669"/>
    <property type="project" value="InterPro"/>
</dbReference>
<dbReference type="Gene3D" id="3.30.565.30">
    <property type="entry name" value="Sporulation initiation phosphotransferase B (SpoOB), C-terminal domain"/>
    <property type="match status" value="1"/>
</dbReference>
<accession>A0A075QZ21</accession>